<evidence type="ECO:0000256" key="1">
    <source>
        <dbReference type="SAM" id="Phobius"/>
    </source>
</evidence>
<evidence type="ECO:0000313" key="2">
    <source>
        <dbReference type="EMBL" id="EAS43482.1"/>
    </source>
</evidence>
<protein>
    <submittedName>
        <fullName evidence="2">Uncharacterized protein</fullName>
    </submittedName>
</protein>
<feature type="transmembrane region" description="Helical" evidence="1">
    <location>
        <begin position="20"/>
        <end position="39"/>
    </location>
</feature>
<dbReference type="RefSeq" id="WP_006228292.1">
    <property type="nucleotide sequence ID" value="NZ_AAPH01000010.1"/>
</dbReference>
<name>Q1Z4Y9_9GAMM</name>
<dbReference type="HOGENOM" id="CLU_3028319_0_0_6"/>
<keyword evidence="1" id="KW-0472">Membrane</keyword>
<gene>
    <name evidence="2" type="ORF">P3TCK_01459</name>
</gene>
<dbReference type="Proteomes" id="UP000003789">
    <property type="component" value="Unassembled WGS sequence"/>
</dbReference>
<reference evidence="2 3" key="1">
    <citation type="submission" date="2006-03" db="EMBL/GenBank/DDBJ databases">
        <authorList>
            <person name="Bartlett D.H."/>
            <person name="Valle G."/>
            <person name="Lauro F.M."/>
            <person name="Vezzi A."/>
            <person name="Simonato F."/>
            <person name="Eloe E."/>
            <person name="Vitulo N."/>
            <person name="Stratton T.K."/>
            <person name="D'angelo M."/>
            <person name="Ferriera S."/>
            <person name="Johnson J."/>
            <person name="Kravitz S."/>
            <person name="Beeson K."/>
            <person name="Sutton G."/>
            <person name="Rogers Y."/>
            <person name="Friedman R."/>
            <person name="Frazier M."/>
            <person name="Venter J.C."/>
        </authorList>
    </citation>
    <scope>NUCLEOTIDE SEQUENCE [LARGE SCALE GENOMIC DNA]</scope>
    <source>
        <strain evidence="2 3">3TCK</strain>
    </source>
</reference>
<comment type="caution">
    <text evidence="2">The sequence shown here is derived from an EMBL/GenBank/DDBJ whole genome shotgun (WGS) entry which is preliminary data.</text>
</comment>
<keyword evidence="1" id="KW-1133">Transmembrane helix</keyword>
<dbReference type="EMBL" id="AAPH01000010">
    <property type="protein sequence ID" value="EAS43482.1"/>
    <property type="molecule type" value="Genomic_DNA"/>
</dbReference>
<keyword evidence="1" id="KW-0812">Transmembrane</keyword>
<dbReference type="AlphaFoldDB" id="Q1Z4Y9"/>
<sequence>METMKVEECLKYIDNYNEYILTLIIIMALLYASRIILIIDDKLEEKRNRKISKEE</sequence>
<accession>Q1Z4Y9</accession>
<proteinExistence type="predicted"/>
<evidence type="ECO:0000313" key="3">
    <source>
        <dbReference type="Proteomes" id="UP000003789"/>
    </source>
</evidence>
<organism evidence="2 3">
    <name type="scientific">Photobacterium profundum 3TCK</name>
    <dbReference type="NCBI Taxonomy" id="314280"/>
    <lineage>
        <taxon>Bacteria</taxon>
        <taxon>Pseudomonadati</taxon>
        <taxon>Pseudomonadota</taxon>
        <taxon>Gammaproteobacteria</taxon>
        <taxon>Vibrionales</taxon>
        <taxon>Vibrionaceae</taxon>
        <taxon>Photobacterium</taxon>
    </lineage>
</organism>